<protein>
    <submittedName>
        <fullName evidence="7">Uncharacterized protein</fullName>
    </submittedName>
</protein>
<dbReference type="GO" id="GO:0099590">
    <property type="term" value="P:neurotransmitter receptor internalization"/>
    <property type="evidence" value="ECO:0007669"/>
    <property type="project" value="TreeGrafter"/>
</dbReference>
<dbReference type="GO" id="GO:0016247">
    <property type="term" value="F:channel regulator activity"/>
    <property type="evidence" value="ECO:0007669"/>
    <property type="project" value="TreeGrafter"/>
</dbReference>
<evidence type="ECO:0000256" key="3">
    <source>
        <dbReference type="ARBA" id="ARBA00022989"/>
    </source>
</evidence>
<dbReference type="PANTHER" id="PTHR12107:SF0">
    <property type="entry name" value="STARGAZIN (MAMMALIAN CALCIUM CHANNEL) HOMOLOG"/>
    <property type="match status" value="1"/>
</dbReference>
<dbReference type="GO" id="GO:0098970">
    <property type="term" value="P:postsynaptic neurotransmitter receptor diffusion trapping"/>
    <property type="evidence" value="ECO:0007669"/>
    <property type="project" value="TreeGrafter"/>
</dbReference>
<keyword evidence="4 6" id="KW-0472">Membrane</keyword>
<evidence type="ECO:0000313" key="7">
    <source>
        <dbReference type="EMBL" id="KAK8730105.1"/>
    </source>
</evidence>
<dbReference type="AlphaFoldDB" id="A0AAW0WS05"/>
<feature type="compositionally biased region" description="Basic residues" evidence="5">
    <location>
        <begin position="326"/>
        <end position="339"/>
    </location>
</feature>
<dbReference type="GO" id="GO:0098839">
    <property type="term" value="C:postsynaptic density membrane"/>
    <property type="evidence" value="ECO:0007669"/>
    <property type="project" value="TreeGrafter"/>
</dbReference>
<dbReference type="GO" id="GO:0051968">
    <property type="term" value="P:positive regulation of synaptic transmission, glutamatergic"/>
    <property type="evidence" value="ECO:0007669"/>
    <property type="project" value="TreeGrafter"/>
</dbReference>
<evidence type="ECO:0000256" key="2">
    <source>
        <dbReference type="ARBA" id="ARBA00022692"/>
    </source>
</evidence>
<dbReference type="Pfam" id="PF13903">
    <property type="entry name" value="Claudin_2"/>
    <property type="match status" value="1"/>
</dbReference>
<accession>A0AAW0WS05</accession>
<dbReference type="GO" id="GO:0098943">
    <property type="term" value="P:neurotransmitter receptor transport, postsynaptic endosome to lysosome"/>
    <property type="evidence" value="ECO:0007669"/>
    <property type="project" value="TreeGrafter"/>
</dbReference>
<feature type="transmembrane region" description="Helical" evidence="6">
    <location>
        <begin position="187"/>
        <end position="214"/>
    </location>
</feature>
<dbReference type="GO" id="GO:0032281">
    <property type="term" value="C:AMPA glutamate receptor complex"/>
    <property type="evidence" value="ECO:0007669"/>
    <property type="project" value="TreeGrafter"/>
</dbReference>
<dbReference type="InterPro" id="IPR004031">
    <property type="entry name" value="PMP22/EMP/MP20/Claudin"/>
</dbReference>
<evidence type="ECO:0000256" key="4">
    <source>
        <dbReference type="ARBA" id="ARBA00023136"/>
    </source>
</evidence>
<reference evidence="7 8" key="1">
    <citation type="journal article" date="2024" name="BMC Genomics">
        <title>Genome assembly of redclaw crayfish (Cherax quadricarinatus) provides insights into its immune adaptation and hypoxia tolerance.</title>
        <authorList>
            <person name="Liu Z."/>
            <person name="Zheng J."/>
            <person name="Li H."/>
            <person name="Fang K."/>
            <person name="Wang S."/>
            <person name="He J."/>
            <person name="Zhou D."/>
            <person name="Weng S."/>
            <person name="Chi M."/>
            <person name="Gu Z."/>
            <person name="He J."/>
            <person name="Li F."/>
            <person name="Wang M."/>
        </authorList>
    </citation>
    <scope>NUCLEOTIDE SEQUENCE [LARGE SCALE GENOMIC DNA]</scope>
    <source>
        <strain evidence="7">ZL_2023a</strain>
    </source>
</reference>
<keyword evidence="8" id="KW-1185">Reference proteome</keyword>
<organism evidence="7 8">
    <name type="scientific">Cherax quadricarinatus</name>
    <name type="common">Australian red claw crayfish</name>
    <dbReference type="NCBI Taxonomy" id="27406"/>
    <lineage>
        <taxon>Eukaryota</taxon>
        <taxon>Metazoa</taxon>
        <taxon>Ecdysozoa</taxon>
        <taxon>Arthropoda</taxon>
        <taxon>Crustacea</taxon>
        <taxon>Multicrustacea</taxon>
        <taxon>Malacostraca</taxon>
        <taxon>Eumalacostraca</taxon>
        <taxon>Eucarida</taxon>
        <taxon>Decapoda</taxon>
        <taxon>Pleocyemata</taxon>
        <taxon>Astacidea</taxon>
        <taxon>Parastacoidea</taxon>
        <taxon>Parastacidae</taxon>
        <taxon>Cherax</taxon>
    </lineage>
</organism>
<gene>
    <name evidence="7" type="ORF">OTU49_008452</name>
</gene>
<dbReference type="InterPro" id="IPR051072">
    <property type="entry name" value="CACNG_subunit"/>
</dbReference>
<dbReference type="GO" id="GO:0019226">
    <property type="term" value="P:transmission of nerve impulse"/>
    <property type="evidence" value="ECO:0007669"/>
    <property type="project" value="TreeGrafter"/>
</dbReference>
<sequence>MLSVDTTVQLLWVGTSAAAVVSGVCVLAAISGNSWLTSEERIPNPAYRNGSSRVEHLSKYTVSGLFTLCTTEVGKTEFICTRIDYFPSEMYTPDPQDSTTAILYAVLKSAGYLVTAVVVLLVAEVLCIIALCSSRRPALIFLAGVTFILAGLVMMVGVVMYIATLKGEVGDKLKARSIFQLPRFSYSYGWCFLLLMPAFLATETAGMTSIFLYIYWYKREWHRKCVPGVWGGHFPHHHHAPRPLTARAPPTPTSSRCSGERYIVEYVAVDHHPDTLHHSPNNYPNHVPNHYPNHNHLPTLPNHHQQHLEQQQQHQHQQQHQDQQQHHHQHQQPRKHQHSKGSQILRSDSCPPVWEKPTAPASCGRRGEGRSLTDLHQVWRGEMTREGTLPRSHHRRSTYGGTSLEGKTLPRVVSMEGGMFMGSSMEGEMPIRPSMGEGPPARGTSMEGRTLLRGASMEGGAAFVEDGQRYSSLPRGGAVSWNMGGSPPGPGFLATTTGGSCPACMPYCDSCCYCCCCPVNVEGNTRSCLTRQAEPTVPKGDSPWLPMACTDTHTSPMVCTDAHTLPVICANTHTSPIHAHLRCPSKHNPRPCHNPHCYQQRYHTHQEDDTDHILRRTTPV</sequence>
<proteinExistence type="predicted"/>
<feature type="transmembrane region" description="Helical" evidence="6">
    <location>
        <begin position="12"/>
        <end position="30"/>
    </location>
</feature>
<feature type="compositionally biased region" description="Low complexity" evidence="5">
    <location>
        <begin position="278"/>
        <end position="322"/>
    </location>
</feature>
<feature type="transmembrane region" description="Helical" evidence="6">
    <location>
        <begin position="110"/>
        <end position="132"/>
    </location>
</feature>
<dbReference type="Gene3D" id="1.20.140.150">
    <property type="match status" value="1"/>
</dbReference>
<evidence type="ECO:0000313" key="8">
    <source>
        <dbReference type="Proteomes" id="UP001445076"/>
    </source>
</evidence>
<evidence type="ECO:0000256" key="5">
    <source>
        <dbReference type="SAM" id="MobiDB-lite"/>
    </source>
</evidence>
<comment type="caution">
    <text evidence="7">The sequence shown here is derived from an EMBL/GenBank/DDBJ whole genome shotgun (WGS) entry which is preliminary data.</text>
</comment>
<feature type="transmembrane region" description="Helical" evidence="6">
    <location>
        <begin position="139"/>
        <end position="163"/>
    </location>
</feature>
<dbReference type="GO" id="GO:0005245">
    <property type="term" value="F:voltage-gated calcium channel activity"/>
    <property type="evidence" value="ECO:0007669"/>
    <property type="project" value="TreeGrafter"/>
</dbReference>
<keyword evidence="2 6" id="KW-0812">Transmembrane</keyword>
<keyword evidence="3 6" id="KW-1133">Transmembrane helix</keyword>
<evidence type="ECO:0000256" key="6">
    <source>
        <dbReference type="SAM" id="Phobius"/>
    </source>
</evidence>
<feature type="compositionally biased region" description="Basic and acidic residues" evidence="5">
    <location>
        <begin position="365"/>
        <end position="385"/>
    </location>
</feature>
<dbReference type="Proteomes" id="UP001445076">
    <property type="component" value="Unassembled WGS sequence"/>
</dbReference>
<comment type="subcellular location">
    <subcellularLocation>
        <location evidence="1">Membrane</location>
        <topology evidence="1">Multi-pass membrane protein</topology>
    </subcellularLocation>
</comment>
<name>A0AAW0WS05_CHEQU</name>
<dbReference type="PANTHER" id="PTHR12107">
    <property type="entry name" value="VOLTAGE-DEPENDENT CALCIUM CHANNEL GAMMA SUBUNIT"/>
    <property type="match status" value="1"/>
</dbReference>
<feature type="region of interest" description="Disordered" evidence="5">
    <location>
        <begin position="274"/>
        <end position="407"/>
    </location>
</feature>
<evidence type="ECO:0000256" key="1">
    <source>
        <dbReference type="ARBA" id="ARBA00004141"/>
    </source>
</evidence>
<dbReference type="EMBL" id="JARKIK010000066">
    <property type="protein sequence ID" value="KAK8730105.1"/>
    <property type="molecule type" value="Genomic_DNA"/>
</dbReference>